<proteinExistence type="predicted"/>
<dbReference type="EMBL" id="KV425899">
    <property type="protein sequence ID" value="KZW00635.1"/>
    <property type="molecule type" value="Genomic_DNA"/>
</dbReference>
<dbReference type="Proteomes" id="UP000077266">
    <property type="component" value="Unassembled WGS sequence"/>
</dbReference>
<evidence type="ECO:0000313" key="3">
    <source>
        <dbReference type="Proteomes" id="UP000077266"/>
    </source>
</evidence>
<feature type="non-terminal residue" evidence="1">
    <location>
        <position position="77"/>
    </location>
</feature>
<sequence length="77" mass="8581">MAPDIHSILMHTLIHPLRAVGATAPDLTDYYTTLSPILSFAPRIQPTHTNACFLHHQKDWLVGVYSLVHSVRIPLAV</sequence>
<organism evidence="1 3">
    <name type="scientific">Exidia glandulosa HHB12029</name>
    <dbReference type="NCBI Taxonomy" id="1314781"/>
    <lineage>
        <taxon>Eukaryota</taxon>
        <taxon>Fungi</taxon>
        <taxon>Dikarya</taxon>
        <taxon>Basidiomycota</taxon>
        <taxon>Agaricomycotina</taxon>
        <taxon>Agaricomycetes</taxon>
        <taxon>Auriculariales</taxon>
        <taxon>Exidiaceae</taxon>
        <taxon>Exidia</taxon>
    </lineage>
</organism>
<protein>
    <submittedName>
        <fullName evidence="1">Uncharacterized protein</fullName>
    </submittedName>
</protein>
<evidence type="ECO:0000313" key="1">
    <source>
        <dbReference type="EMBL" id="KZV79633.1"/>
    </source>
</evidence>
<accession>A0A165B0X3</accession>
<name>A0A165B0X3_EXIGL</name>
<evidence type="ECO:0000313" key="2">
    <source>
        <dbReference type="EMBL" id="KZW00635.1"/>
    </source>
</evidence>
<dbReference type="EMBL" id="KV426584">
    <property type="protein sequence ID" value="KZV79633.1"/>
    <property type="molecule type" value="Genomic_DNA"/>
</dbReference>
<keyword evidence="3" id="KW-1185">Reference proteome</keyword>
<dbReference type="AlphaFoldDB" id="A0A165B0X3"/>
<gene>
    <name evidence="2" type="ORF">EXIGLDRAFT_720870</name>
    <name evidence="1" type="ORF">EXIGLDRAFT_734715</name>
</gene>
<reference evidence="1 3" key="1">
    <citation type="journal article" date="2016" name="Mol. Biol. Evol.">
        <title>Comparative Genomics of Early-Diverging Mushroom-Forming Fungi Provides Insights into the Origins of Lignocellulose Decay Capabilities.</title>
        <authorList>
            <person name="Nagy L.G."/>
            <person name="Riley R."/>
            <person name="Tritt A."/>
            <person name="Adam C."/>
            <person name="Daum C."/>
            <person name="Floudas D."/>
            <person name="Sun H."/>
            <person name="Yadav J.S."/>
            <person name="Pangilinan J."/>
            <person name="Larsson K.H."/>
            <person name="Matsuura K."/>
            <person name="Barry K."/>
            <person name="Labutti K."/>
            <person name="Kuo R."/>
            <person name="Ohm R.A."/>
            <person name="Bhattacharya S.S."/>
            <person name="Shirouzu T."/>
            <person name="Yoshinaga Y."/>
            <person name="Martin F.M."/>
            <person name="Grigoriev I.V."/>
            <person name="Hibbett D.S."/>
        </authorList>
    </citation>
    <scope>NUCLEOTIDE SEQUENCE [LARGE SCALE GENOMIC DNA]</scope>
    <source>
        <strain evidence="1 3">HHB12029</strain>
    </source>
</reference>